<protein>
    <submittedName>
        <fullName evidence="1">Uncharacterized protein</fullName>
    </submittedName>
</protein>
<sequence>MAYCADSVNIPSPLRWTIHLSPMNQDRHAMVYGSSMVSPKVPSLEVLPGRITSLHPNPLGNQDHGAVSRPDVIGF</sequence>
<dbReference type="EMBL" id="JH014663">
    <property type="protein sequence ID" value="EGV91341.1"/>
    <property type="molecule type" value="Genomic_DNA"/>
</dbReference>
<dbReference type="InParanoid" id="G3IPS9"/>
<gene>
    <name evidence="1" type="ORF">I79_026005</name>
</gene>
<evidence type="ECO:0000313" key="1">
    <source>
        <dbReference type="EMBL" id="EGV91341.1"/>
    </source>
</evidence>
<name>G3IPS9_CRIGR</name>
<evidence type="ECO:0000313" key="2">
    <source>
        <dbReference type="Proteomes" id="UP000001075"/>
    </source>
</evidence>
<proteinExistence type="predicted"/>
<organism evidence="1 2">
    <name type="scientific">Cricetulus griseus</name>
    <name type="common">Chinese hamster</name>
    <name type="synonym">Cricetulus barabensis griseus</name>
    <dbReference type="NCBI Taxonomy" id="10029"/>
    <lineage>
        <taxon>Eukaryota</taxon>
        <taxon>Metazoa</taxon>
        <taxon>Chordata</taxon>
        <taxon>Craniata</taxon>
        <taxon>Vertebrata</taxon>
        <taxon>Euteleostomi</taxon>
        <taxon>Mammalia</taxon>
        <taxon>Eutheria</taxon>
        <taxon>Euarchontoglires</taxon>
        <taxon>Glires</taxon>
        <taxon>Rodentia</taxon>
        <taxon>Myomorpha</taxon>
        <taxon>Muroidea</taxon>
        <taxon>Cricetidae</taxon>
        <taxon>Cricetinae</taxon>
        <taxon>Cricetulus</taxon>
    </lineage>
</organism>
<dbReference type="AlphaFoldDB" id="G3IPS9"/>
<accession>G3IPS9</accession>
<dbReference type="Proteomes" id="UP000001075">
    <property type="component" value="Unassembled WGS sequence"/>
</dbReference>
<reference evidence="2" key="1">
    <citation type="journal article" date="2011" name="Nat. Biotechnol.">
        <title>The genomic sequence of the Chinese hamster ovary (CHO)-K1 cell line.</title>
        <authorList>
            <person name="Xu X."/>
            <person name="Nagarajan H."/>
            <person name="Lewis N.E."/>
            <person name="Pan S."/>
            <person name="Cai Z."/>
            <person name="Liu X."/>
            <person name="Chen W."/>
            <person name="Xie M."/>
            <person name="Wang W."/>
            <person name="Hammond S."/>
            <person name="Andersen M.R."/>
            <person name="Neff N."/>
            <person name="Passarelli B."/>
            <person name="Koh W."/>
            <person name="Fan H.C."/>
            <person name="Wang J."/>
            <person name="Gui Y."/>
            <person name="Lee K.H."/>
            <person name="Betenbaugh M.J."/>
            <person name="Quake S.R."/>
            <person name="Famili I."/>
            <person name="Palsson B.O."/>
            <person name="Wang J."/>
        </authorList>
    </citation>
    <scope>NUCLEOTIDE SEQUENCE [LARGE SCALE GENOMIC DNA]</scope>
    <source>
        <strain evidence="2">CHO K1 cell line</strain>
    </source>
</reference>